<feature type="transmembrane region" description="Helical" evidence="1">
    <location>
        <begin position="62"/>
        <end position="85"/>
    </location>
</feature>
<keyword evidence="1" id="KW-1133">Transmembrane helix</keyword>
<name>A0A0A1CTS3_KLEPN</name>
<keyword evidence="1" id="KW-0472">Membrane</keyword>
<evidence type="ECO:0000256" key="1">
    <source>
        <dbReference type="SAM" id="Phobius"/>
    </source>
</evidence>
<dbReference type="AlphaFoldDB" id="A0A0A1CTS3"/>
<sequence length="144" mass="16397">MMKAKIYQFPQGDEKAKLKAEIARIKNAPVVEKRKQWLWSFCLKLFFVLRLVVAFVADMTLILAVTICHSVIYLSIILGTFFLILKYSTNGGVWDGSMIACATIMILGLFDAESVADWHLFQRLLCVYNRQAKQAQNESTEGQD</sequence>
<dbReference type="RefSeq" id="WP_020956912.1">
    <property type="nucleotide sequence ID" value="NC_023331.1"/>
</dbReference>
<gene>
    <name evidence="2" type="ORF">pFOS18_021</name>
</gene>
<keyword evidence="2" id="KW-0614">Plasmid</keyword>
<keyword evidence="1" id="KW-0812">Transmembrane</keyword>
<geneLocation type="plasmid" evidence="2">
    <name>pFOS18</name>
</geneLocation>
<feature type="transmembrane region" description="Helical" evidence="1">
    <location>
        <begin position="37"/>
        <end position="56"/>
    </location>
</feature>
<dbReference type="EMBL" id="KJ653815">
    <property type="protein sequence ID" value="AIX99583.1"/>
    <property type="molecule type" value="Genomic_DNA"/>
</dbReference>
<evidence type="ECO:0000313" key="2">
    <source>
        <dbReference type="EMBL" id="AIX99583.1"/>
    </source>
</evidence>
<organism evidence="2">
    <name type="scientific">Klebsiella pneumoniae</name>
    <dbReference type="NCBI Taxonomy" id="573"/>
    <lineage>
        <taxon>Bacteria</taxon>
        <taxon>Pseudomonadati</taxon>
        <taxon>Pseudomonadota</taxon>
        <taxon>Gammaproteobacteria</taxon>
        <taxon>Enterobacterales</taxon>
        <taxon>Enterobacteriaceae</taxon>
        <taxon>Klebsiella/Raoultella group</taxon>
        <taxon>Klebsiella</taxon>
        <taxon>Klebsiella pneumoniae complex</taxon>
    </lineage>
</organism>
<feature type="transmembrane region" description="Helical" evidence="1">
    <location>
        <begin position="92"/>
        <end position="110"/>
    </location>
</feature>
<accession>A0A0A1CTS3</accession>
<proteinExistence type="predicted"/>
<reference evidence="2" key="1">
    <citation type="journal article" date="2014" name="Int. J. Antimicrob. Agents">
        <title>Dissemination of a clone carrying a fosA3-harbouring plasmid mediates high fosfomycin resistance rate of KPC-producing Klebsiella pneumoniae in China.</title>
        <authorList>
            <person name="Jiang Y."/>
            <person name="Shen P."/>
            <person name="Wei Z."/>
            <person name="Liu L."/>
            <person name="He F."/>
            <person name="Shi K."/>
            <person name="Wang Y."/>
            <person name="Wang H."/>
            <person name="Yu Y."/>
        </authorList>
    </citation>
    <scope>NUCLEOTIDE SEQUENCE</scope>
    <source>
        <strain evidence="2">FOS18</strain>
        <plasmid evidence="2">pFOS18</plasmid>
    </source>
</reference>
<protein>
    <submittedName>
        <fullName evidence="2">Uncharacterized protein</fullName>
    </submittedName>
</protein>